<organism evidence="1">
    <name type="scientific">Bradyrhizobium diazoefficiens</name>
    <dbReference type="NCBI Taxonomy" id="1355477"/>
    <lineage>
        <taxon>Bacteria</taxon>
        <taxon>Pseudomonadati</taxon>
        <taxon>Pseudomonadota</taxon>
        <taxon>Alphaproteobacteria</taxon>
        <taxon>Hyphomicrobiales</taxon>
        <taxon>Nitrobacteraceae</taxon>
        <taxon>Bradyrhizobium</taxon>
    </lineage>
</organism>
<dbReference type="EMBL" id="AP023091">
    <property type="protein sequence ID" value="BCE17810.1"/>
    <property type="molecule type" value="Genomic_DNA"/>
</dbReference>
<name>A0A809WRR5_9BRAD</name>
<protein>
    <submittedName>
        <fullName evidence="1">Uncharacterized protein</fullName>
    </submittedName>
</protein>
<accession>A0A809WRR5</accession>
<proteinExistence type="predicted"/>
<sequence length="59" mass="6632">MAKASKKKTKARRDGRRAALYYMKPDIIEAVKEAAAANDQKAWQFVEQAVIKALKPKKA</sequence>
<dbReference type="AlphaFoldDB" id="A0A809WRR5"/>
<gene>
    <name evidence="1" type="ORF">XF1B_04910</name>
</gene>
<evidence type="ECO:0000313" key="1">
    <source>
        <dbReference type="EMBL" id="BCE17810.1"/>
    </source>
</evidence>
<reference evidence="1" key="1">
    <citation type="submission" date="2020-05" db="EMBL/GenBank/DDBJ databases">
        <title>Complete genome sequence of Bradyrhizobium diazoefficiens XF1 isolated from soybean nodule.</title>
        <authorList>
            <person name="Noda R."/>
            <person name="Kakizaki K."/>
            <person name="Minamisawa K."/>
        </authorList>
    </citation>
    <scope>NUCLEOTIDE SEQUENCE</scope>
    <source>
        <strain evidence="1">XF1</strain>
    </source>
</reference>